<dbReference type="CDD" id="cd04301">
    <property type="entry name" value="NAT_SF"/>
    <property type="match status" value="1"/>
</dbReference>
<gene>
    <name evidence="2" type="ORF">MAF45_04210</name>
</gene>
<reference evidence="2 3" key="1">
    <citation type="submission" date="2022-02" db="EMBL/GenBank/DDBJ databases">
        <title>Mesosutterella porci, a novel member of the family Sutterellaceae from pig feces.</title>
        <authorList>
            <person name="Wylensek D."/>
            <person name="Clavel T."/>
        </authorList>
    </citation>
    <scope>NUCLEOTIDE SEQUENCE [LARGE SCALE GENOMIC DNA]</scope>
    <source>
        <strain evidence="3">oilRF-744-wt-GAM-9</strain>
    </source>
</reference>
<sequence length="218" mass="23938">MKQTAAVGALTEIALRSSDYGRIVDAFHAQWGWETLGAPGLGAKVADWYCAKMMQSVTFGRLLIAPTGGTAGLAVGGVFGDRPVIGGDAHLPERRAALEKEIAAQKGGPETIALYDHISRINEHLRRQTRENGRVFAAELYFLWVSPDYRGCGLSRRLLNAAMKAMKARRVKNFCLFTDTNCDWKFYMRDPWVACGRQPWPDVPGMRGGAGLMFGASL</sequence>
<dbReference type="RefSeq" id="WP_237978302.1">
    <property type="nucleotide sequence ID" value="NZ_JAKNCT010000004.1"/>
</dbReference>
<evidence type="ECO:0000259" key="1">
    <source>
        <dbReference type="PROSITE" id="PS51186"/>
    </source>
</evidence>
<dbReference type="PROSITE" id="PS51186">
    <property type="entry name" value="GNAT"/>
    <property type="match status" value="1"/>
</dbReference>
<evidence type="ECO:0000313" key="2">
    <source>
        <dbReference type="EMBL" id="MCG5030649.1"/>
    </source>
</evidence>
<comment type="caution">
    <text evidence="2">The sequence shown here is derived from an EMBL/GenBank/DDBJ whole genome shotgun (WGS) entry which is preliminary data.</text>
</comment>
<dbReference type="InterPro" id="IPR000182">
    <property type="entry name" value="GNAT_dom"/>
</dbReference>
<proteinExistence type="predicted"/>
<evidence type="ECO:0000313" key="3">
    <source>
        <dbReference type="Proteomes" id="UP001297600"/>
    </source>
</evidence>
<dbReference type="SUPFAM" id="SSF55729">
    <property type="entry name" value="Acyl-CoA N-acyltransferases (Nat)"/>
    <property type="match status" value="1"/>
</dbReference>
<feature type="domain" description="N-acetyltransferase" evidence="1">
    <location>
        <begin position="138"/>
        <end position="218"/>
    </location>
</feature>
<organism evidence="2 3">
    <name type="scientific">Mesosutterella porci</name>
    <dbReference type="NCBI Taxonomy" id="2915351"/>
    <lineage>
        <taxon>Bacteria</taxon>
        <taxon>Pseudomonadati</taxon>
        <taxon>Pseudomonadota</taxon>
        <taxon>Betaproteobacteria</taxon>
        <taxon>Burkholderiales</taxon>
        <taxon>Sutterellaceae</taxon>
        <taxon>Mesosutterella</taxon>
    </lineage>
</organism>
<dbReference type="InterPro" id="IPR016181">
    <property type="entry name" value="Acyl_CoA_acyltransferase"/>
</dbReference>
<dbReference type="Proteomes" id="UP001297600">
    <property type="component" value="Unassembled WGS sequence"/>
</dbReference>
<name>A0ABS9MQQ7_9BURK</name>
<keyword evidence="3" id="KW-1185">Reference proteome</keyword>
<dbReference type="Gene3D" id="3.40.630.30">
    <property type="match status" value="1"/>
</dbReference>
<protein>
    <submittedName>
        <fullName evidence="2">GNAT family N-acetyltransferase</fullName>
    </submittedName>
</protein>
<accession>A0ABS9MQQ7</accession>
<dbReference type="EMBL" id="JAKNCT010000004">
    <property type="protein sequence ID" value="MCG5030649.1"/>
    <property type="molecule type" value="Genomic_DNA"/>
</dbReference>
<dbReference type="Pfam" id="PF00583">
    <property type="entry name" value="Acetyltransf_1"/>
    <property type="match status" value="1"/>
</dbReference>